<reference evidence="10" key="1">
    <citation type="journal article" date="2015" name="Nature">
        <title>Complex archaea that bridge the gap between prokaryotes and eukaryotes.</title>
        <authorList>
            <person name="Spang A."/>
            <person name="Saw J.H."/>
            <person name="Jorgensen S.L."/>
            <person name="Zaremba-Niedzwiedzka K."/>
            <person name="Martijn J."/>
            <person name="Lind A.E."/>
            <person name="van Eijk R."/>
            <person name="Schleper C."/>
            <person name="Guy L."/>
            <person name="Ettema T.J."/>
        </authorList>
    </citation>
    <scope>NUCLEOTIDE SEQUENCE</scope>
</reference>
<feature type="transmembrane region" description="Helical" evidence="8">
    <location>
        <begin position="362"/>
        <end position="384"/>
    </location>
</feature>
<gene>
    <name evidence="10" type="ORF">LCGC14_0102440</name>
</gene>
<evidence type="ECO:0000256" key="7">
    <source>
        <dbReference type="ARBA" id="ARBA00023136"/>
    </source>
</evidence>
<feature type="transmembrane region" description="Helical" evidence="8">
    <location>
        <begin position="139"/>
        <end position="157"/>
    </location>
</feature>
<evidence type="ECO:0000256" key="8">
    <source>
        <dbReference type="SAM" id="Phobius"/>
    </source>
</evidence>
<keyword evidence="7 8" id="KW-0472">Membrane</keyword>
<sequence>MKNKGLLFLLLILVIASFFRLWQLDSIPPGLYPDEAINGNNALEVLRTGNLKVFYPDNNGREGLFINLVALSFAVFGASVWSLKIVTAIIGILTVLGLYLLTKELFSHLAIKPFNHSAIALLASFFLAISFWHTNFSRIGFRGILVPFVLVFGLYFLMKAFRTKKLSNFIFSGIFWGIGFYTYISFRMAVIIIIIILILKFIEYLKKERSEIGWGRILWKKIYLRDGWWKVNVFLVVIILIALPIGIYFLQNPGDFIGRATGVSIFSQQSPVMAFGESLVKHLGMFNFYGDPNWRHNFAGSPMLFWPIGILFLIGIVLSIRHLIQSIKTKNYPLFTVYCLLFIWFFAMLLPGVLTYEGVPHALRVIGVIPVVYIFAAIGGLVIYGWLKNIIKKPKLLFVLCLLFIVFTGYSEFNKYFYNWAKNSEVEKAFSKNYVTIGNYLNSLPSKIKKYVIVNEPGVPLYGISIPAQTVIFIEAAKFNQPRSIYVKAEDLNKIETDQKETIIVPLYDGKLFDELRKKFPQGKVIETNSFYLYRIE</sequence>
<dbReference type="InterPro" id="IPR038731">
    <property type="entry name" value="RgtA/B/C-like"/>
</dbReference>
<feature type="transmembrane region" description="Helical" evidence="8">
    <location>
        <begin position="113"/>
        <end position="133"/>
    </location>
</feature>
<name>A0A0F9YED4_9ZZZZ</name>
<feature type="transmembrane region" description="Helical" evidence="8">
    <location>
        <begin position="304"/>
        <end position="323"/>
    </location>
</feature>
<feature type="transmembrane region" description="Helical" evidence="8">
    <location>
        <begin position="396"/>
        <end position="413"/>
    </location>
</feature>
<feature type="domain" description="Glycosyltransferase RgtA/B/C/D-like" evidence="9">
    <location>
        <begin position="68"/>
        <end position="200"/>
    </location>
</feature>
<feature type="transmembrane region" description="Helical" evidence="8">
    <location>
        <begin position="227"/>
        <end position="250"/>
    </location>
</feature>
<dbReference type="EMBL" id="LAZR01000029">
    <property type="protein sequence ID" value="KKO02794.1"/>
    <property type="molecule type" value="Genomic_DNA"/>
</dbReference>
<dbReference type="GO" id="GO:0016763">
    <property type="term" value="F:pentosyltransferase activity"/>
    <property type="evidence" value="ECO:0007669"/>
    <property type="project" value="TreeGrafter"/>
</dbReference>
<evidence type="ECO:0000313" key="10">
    <source>
        <dbReference type="EMBL" id="KKO02794.1"/>
    </source>
</evidence>
<dbReference type="PANTHER" id="PTHR33908:SF11">
    <property type="entry name" value="MEMBRANE PROTEIN"/>
    <property type="match status" value="1"/>
</dbReference>
<dbReference type="PANTHER" id="PTHR33908">
    <property type="entry name" value="MANNOSYLTRANSFERASE YKCB-RELATED"/>
    <property type="match status" value="1"/>
</dbReference>
<feature type="transmembrane region" description="Helical" evidence="8">
    <location>
        <begin position="68"/>
        <end position="101"/>
    </location>
</feature>
<accession>A0A0F9YED4</accession>
<dbReference type="AlphaFoldDB" id="A0A0F9YED4"/>
<keyword evidence="6 8" id="KW-1133">Transmembrane helix</keyword>
<keyword evidence="3" id="KW-0328">Glycosyltransferase</keyword>
<protein>
    <recommendedName>
        <fullName evidence="9">Glycosyltransferase RgtA/B/C/D-like domain-containing protein</fullName>
    </recommendedName>
</protein>
<evidence type="ECO:0000256" key="2">
    <source>
        <dbReference type="ARBA" id="ARBA00022475"/>
    </source>
</evidence>
<dbReference type="Pfam" id="PF13231">
    <property type="entry name" value="PMT_2"/>
    <property type="match status" value="1"/>
</dbReference>
<dbReference type="GO" id="GO:0008610">
    <property type="term" value="P:lipid biosynthetic process"/>
    <property type="evidence" value="ECO:0007669"/>
    <property type="project" value="UniProtKB-ARBA"/>
</dbReference>
<organism evidence="10">
    <name type="scientific">marine sediment metagenome</name>
    <dbReference type="NCBI Taxonomy" id="412755"/>
    <lineage>
        <taxon>unclassified sequences</taxon>
        <taxon>metagenomes</taxon>
        <taxon>ecological metagenomes</taxon>
    </lineage>
</organism>
<evidence type="ECO:0000256" key="4">
    <source>
        <dbReference type="ARBA" id="ARBA00022679"/>
    </source>
</evidence>
<keyword evidence="5 8" id="KW-0812">Transmembrane</keyword>
<evidence type="ECO:0000256" key="5">
    <source>
        <dbReference type="ARBA" id="ARBA00022692"/>
    </source>
</evidence>
<keyword evidence="4" id="KW-0808">Transferase</keyword>
<evidence type="ECO:0000256" key="3">
    <source>
        <dbReference type="ARBA" id="ARBA00022676"/>
    </source>
</evidence>
<keyword evidence="2" id="KW-1003">Cell membrane</keyword>
<proteinExistence type="predicted"/>
<comment type="caution">
    <text evidence="10">The sequence shown here is derived from an EMBL/GenBank/DDBJ whole genome shotgun (WGS) entry which is preliminary data.</text>
</comment>
<evidence type="ECO:0000256" key="1">
    <source>
        <dbReference type="ARBA" id="ARBA00004651"/>
    </source>
</evidence>
<evidence type="ECO:0000259" key="9">
    <source>
        <dbReference type="Pfam" id="PF13231"/>
    </source>
</evidence>
<dbReference type="GO" id="GO:0005886">
    <property type="term" value="C:plasma membrane"/>
    <property type="evidence" value="ECO:0007669"/>
    <property type="project" value="UniProtKB-SubCell"/>
</dbReference>
<comment type="subcellular location">
    <subcellularLocation>
        <location evidence="1">Cell membrane</location>
        <topology evidence="1">Multi-pass membrane protein</topology>
    </subcellularLocation>
</comment>
<dbReference type="InterPro" id="IPR050297">
    <property type="entry name" value="LipidA_mod_glycosyltrf_83"/>
</dbReference>
<feature type="transmembrane region" description="Helical" evidence="8">
    <location>
        <begin position="335"/>
        <end position="356"/>
    </location>
</feature>
<evidence type="ECO:0000256" key="6">
    <source>
        <dbReference type="ARBA" id="ARBA00022989"/>
    </source>
</evidence>